<sequence length="710" mass="81441">MAELSEKVLKLIEENGKLSSLEIANKLKVDHQKIIGAIKSIEACGNVIKTQQESEKHWHLTDEGKKVAEEGSHEAVVFNAIPSEGIAQKVLMKNIPNAKVGFSKAMSFGWISIDKSGPNGPRVMRKVESIEDKVQLSLQQIKNLQIDQVPESQKQELKKRKLLQEVIVKCSVVEKGSDFTTQIIKEETDLNSALLASGEWKDTKFKKYNFNALGAPVASGHYHPLLKVRSEFKNIFIKLGFTEMPTSNYVESSFWNFDALFQPQAHPARDLQDTFFVSDPKNSQSFPEDYLQKVKDVHSKGGYGSEGHHCDWKREEAQKNVLRTHTTAVSARMLYALAQNKPFKPIKYFSIDRVFRNETLDATHLAEFHQIEGIMAGRGLKLAHLMEILRVFFNSLGMTQLKFKPAYNPYTEPSMEVFGYHSGLNKWVEVGNSGMFRPEMLLPMGLPEDVTVIAWGLSLERPTMIKYGLNNIQILALMIEAYEDEKLSRTQVYFWYKRFKDGRKSIADDLRSGRPLMSRTDRNIGQVRDLIVPDRKITIDIISEILGISYGQRKTRSATKFEDEEIEVRFNEDPTQRQKEFAKSLGVIQLAIFNRLKEIGMIRKVGNWRPYELKPRDIEHRFFFFYVWAIIAPTSKRGVLHRIVTGDEKWVHYDYPKRRATYGYPGRASSSTAKPSIHCGNIMLCIWWDRLGVAYYELLQLNEKITGQVN</sequence>
<dbReference type="InterPro" id="IPR040586">
    <property type="entry name" value="PheRS_DBD2"/>
</dbReference>
<dbReference type="InterPro" id="IPR036388">
    <property type="entry name" value="WH-like_DNA-bd_sf"/>
</dbReference>
<dbReference type="Gene3D" id="1.10.10.10">
    <property type="entry name" value="Winged helix-like DNA-binding domain superfamily/Winged helix DNA-binding domain"/>
    <property type="match status" value="1"/>
</dbReference>
<feature type="domain" description="Aminoacyl-transfer RNA synthetases class-II family profile" evidence="14">
    <location>
        <begin position="227"/>
        <end position="515"/>
    </location>
</feature>
<dbReference type="NCBIfam" id="NF003210">
    <property type="entry name" value="PRK04172.1"/>
    <property type="match status" value="1"/>
</dbReference>
<keyword evidence="12" id="KW-0030">Aminoacyl-tRNA synthetase</keyword>
<comment type="subcellular location">
    <subcellularLocation>
        <location evidence="1">Cytoplasm</location>
    </subcellularLocation>
</comment>
<dbReference type="InterPro" id="IPR045864">
    <property type="entry name" value="aa-tRNA-synth_II/BPL/LPL"/>
</dbReference>
<keyword evidence="6" id="KW-0436">Ligase</keyword>
<keyword evidence="8" id="KW-0547">Nucleotide-binding</keyword>
<evidence type="ECO:0000256" key="10">
    <source>
        <dbReference type="ARBA" id="ARBA00022842"/>
    </source>
</evidence>
<dbReference type="SUPFAM" id="SSF46785">
    <property type="entry name" value="Winged helix' DNA-binding domain"/>
    <property type="match status" value="1"/>
</dbReference>
<evidence type="ECO:0000256" key="13">
    <source>
        <dbReference type="ARBA" id="ARBA00030612"/>
    </source>
</evidence>
<evidence type="ECO:0000256" key="9">
    <source>
        <dbReference type="ARBA" id="ARBA00022840"/>
    </source>
</evidence>
<dbReference type="PROSITE" id="PS50862">
    <property type="entry name" value="AA_TRNA_LIGASE_II"/>
    <property type="match status" value="1"/>
</dbReference>
<keyword evidence="11" id="KW-0648">Protein biosynthesis</keyword>
<dbReference type="SUPFAM" id="SSF55681">
    <property type="entry name" value="Class II aaRS and biotin synthetases"/>
    <property type="match status" value="1"/>
</dbReference>
<evidence type="ECO:0000256" key="1">
    <source>
        <dbReference type="ARBA" id="ARBA00004496"/>
    </source>
</evidence>
<organism evidence="15 16">
    <name type="scientific">Cordylochernes scorpioides</name>
    <dbReference type="NCBI Taxonomy" id="51811"/>
    <lineage>
        <taxon>Eukaryota</taxon>
        <taxon>Metazoa</taxon>
        <taxon>Ecdysozoa</taxon>
        <taxon>Arthropoda</taxon>
        <taxon>Chelicerata</taxon>
        <taxon>Arachnida</taxon>
        <taxon>Pseudoscorpiones</taxon>
        <taxon>Cheliferoidea</taxon>
        <taxon>Chernetidae</taxon>
        <taxon>Cordylochernes</taxon>
    </lineage>
</organism>
<keyword evidence="10" id="KW-0460">Magnesium</keyword>
<dbReference type="EC" id="6.1.1.20" evidence="3"/>
<dbReference type="InterPro" id="IPR001888">
    <property type="entry name" value="Transposase_1"/>
</dbReference>
<dbReference type="InterPro" id="IPR040724">
    <property type="entry name" value="PheRS_DBD1"/>
</dbReference>
<evidence type="ECO:0000256" key="5">
    <source>
        <dbReference type="ARBA" id="ARBA00022490"/>
    </source>
</evidence>
<dbReference type="Pfam" id="PF01409">
    <property type="entry name" value="tRNA-synt_2d"/>
    <property type="match status" value="1"/>
</dbReference>
<dbReference type="InterPro" id="IPR004529">
    <property type="entry name" value="Phe-tRNA-synth_IIc_asu"/>
</dbReference>
<dbReference type="Gene3D" id="3.30.930.10">
    <property type="entry name" value="Bira Bifunctional Protein, Domain 2"/>
    <property type="match status" value="1"/>
</dbReference>
<dbReference type="InterPro" id="IPR040725">
    <property type="entry name" value="PheRS_DBD3"/>
</dbReference>
<comment type="similarity">
    <text evidence="2">Belongs to the class-II aminoacyl-tRNA synthetase family. Phe-tRNA synthetase alpha subunit type 2 subfamily.</text>
</comment>
<dbReference type="Pfam" id="PF18554">
    <property type="entry name" value="PheRS_DBD2"/>
    <property type="match status" value="1"/>
</dbReference>
<dbReference type="Pfam" id="PF18552">
    <property type="entry name" value="PheRS_DBD1"/>
    <property type="match status" value="1"/>
</dbReference>
<dbReference type="Gene3D" id="1.10.10.2330">
    <property type="match status" value="1"/>
</dbReference>
<dbReference type="Gene3D" id="3.30.1370.240">
    <property type="match status" value="1"/>
</dbReference>
<dbReference type="Gene3D" id="1.10.10.2320">
    <property type="match status" value="1"/>
</dbReference>
<dbReference type="InterPro" id="IPR006195">
    <property type="entry name" value="aa-tRNA-synth_II"/>
</dbReference>
<dbReference type="Gene3D" id="3.30.420.10">
    <property type="entry name" value="Ribonuclease H-like superfamily/Ribonuclease H"/>
    <property type="match status" value="1"/>
</dbReference>
<dbReference type="CDD" id="cd00496">
    <property type="entry name" value="PheRS_alpha_core"/>
    <property type="match status" value="1"/>
</dbReference>
<dbReference type="NCBIfam" id="TIGR00468">
    <property type="entry name" value="pheS"/>
    <property type="match status" value="1"/>
</dbReference>
<keyword evidence="9" id="KW-0067">ATP-binding</keyword>
<evidence type="ECO:0000313" key="16">
    <source>
        <dbReference type="Proteomes" id="UP001235939"/>
    </source>
</evidence>
<gene>
    <name evidence="15" type="ORF">LAZ67_4003603</name>
</gene>
<dbReference type="PANTHER" id="PTHR11538">
    <property type="entry name" value="PHENYLALANYL-TRNA SYNTHETASE"/>
    <property type="match status" value="1"/>
</dbReference>
<protein>
    <recommendedName>
        <fullName evidence="4">Phenylalanine--tRNA ligase alpha subunit</fullName>
        <ecNumber evidence="3">6.1.1.20</ecNumber>
    </recommendedName>
    <alternativeName>
        <fullName evidence="13">Phenylalanyl-tRNA synthetase alpha subunit</fullName>
    </alternativeName>
</protein>
<evidence type="ECO:0000256" key="7">
    <source>
        <dbReference type="ARBA" id="ARBA00022723"/>
    </source>
</evidence>
<dbReference type="PANTHER" id="PTHR11538:SF40">
    <property type="entry name" value="PHENYLALANINE--TRNA LIGASE ALPHA SUBUNIT"/>
    <property type="match status" value="1"/>
</dbReference>
<evidence type="ECO:0000256" key="6">
    <source>
        <dbReference type="ARBA" id="ARBA00022598"/>
    </source>
</evidence>
<dbReference type="InterPro" id="IPR002319">
    <property type="entry name" value="Phenylalanyl-tRNA_Synthase"/>
</dbReference>
<reference evidence="15 16" key="1">
    <citation type="submission" date="2022-01" db="EMBL/GenBank/DDBJ databases">
        <title>A chromosomal length assembly of Cordylochernes scorpioides.</title>
        <authorList>
            <person name="Zeh D."/>
            <person name="Zeh J."/>
        </authorList>
    </citation>
    <scope>NUCLEOTIDE SEQUENCE [LARGE SCALE GENOMIC DNA]</scope>
    <source>
        <strain evidence="15">IN4F17</strain>
        <tissue evidence="15">Whole Body</tissue>
    </source>
</reference>
<name>A0ABY6KH77_9ARAC</name>
<dbReference type="InterPro" id="IPR036397">
    <property type="entry name" value="RNaseH_sf"/>
</dbReference>
<keyword evidence="7" id="KW-0479">Metal-binding</keyword>
<evidence type="ECO:0000313" key="15">
    <source>
        <dbReference type="EMBL" id="UYV66995.1"/>
    </source>
</evidence>
<dbReference type="InterPro" id="IPR036390">
    <property type="entry name" value="WH_DNA-bd_sf"/>
</dbReference>
<evidence type="ECO:0000256" key="4">
    <source>
        <dbReference type="ARBA" id="ARBA00015409"/>
    </source>
</evidence>
<keyword evidence="16" id="KW-1185">Reference proteome</keyword>
<keyword evidence="5" id="KW-0963">Cytoplasm</keyword>
<accession>A0ABY6KH77</accession>
<evidence type="ECO:0000256" key="11">
    <source>
        <dbReference type="ARBA" id="ARBA00022917"/>
    </source>
</evidence>
<proteinExistence type="inferred from homology"/>
<evidence type="ECO:0000256" key="12">
    <source>
        <dbReference type="ARBA" id="ARBA00023146"/>
    </source>
</evidence>
<dbReference type="Pfam" id="PF01359">
    <property type="entry name" value="Transposase_1"/>
    <property type="match status" value="1"/>
</dbReference>
<evidence type="ECO:0000256" key="3">
    <source>
        <dbReference type="ARBA" id="ARBA00012814"/>
    </source>
</evidence>
<evidence type="ECO:0000256" key="2">
    <source>
        <dbReference type="ARBA" id="ARBA00006703"/>
    </source>
</evidence>
<evidence type="ECO:0000256" key="8">
    <source>
        <dbReference type="ARBA" id="ARBA00022741"/>
    </source>
</evidence>
<evidence type="ECO:0000259" key="14">
    <source>
        <dbReference type="PROSITE" id="PS50862"/>
    </source>
</evidence>
<dbReference type="EMBL" id="CP092866">
    <property type="protein sequence ID" value="UYV66995.1"/>
    <property type="molecule type" value="Genomic_DNA"/>
</dbReference>
<dbReference type="Pfam" id="PF18553">
    <property type="entry name" value="PheRS_DBD3"/>
    <property type="match status" value="1"/>
</dbReference>
<dbReference type="Proteomes" id="UP001235939">
    <property type="component" value="Chromosome 04"/>
</dbReference>